<accession>A0A7J7E3R9</accession>
<gene>
    <name evidence="2" type="ORF">HPG69_018236</name>
</gene>
<dbReference type="Proteomes" id="UP000551758">
    <property type="component" value="Unassembled WGS sequence"/>
</dbReference>
<proteinExistence type="predicted"/>
<keyword evidence="1" id="KW-0812">Transmembrane</keyword>
<evidence type="ECO:0000313" key="2">
    <source>
        <dbReference type="EMBL" id="KAF5910462.1"/>
    </source>
</evidence>
<sequence length="141" mass="14267">MGVGGASPGSQSGAGVAVLIPPSRPQVLRPSLSEARSLLFAAALAGAAALGCAGLVACAGHLTPAPGLQHPDPRFGCTETPTFLGIYCLSPPRTPPPILANKRPSRLSQARNSAVSALFALRLLSGPIRRRVEAANRLAGS</sequence>
<protein>
    <submittedName>
        <fullName evidence="2">Uncharacterized protein</fullName>
    </submittedName>
</protein>
<name>A0A7J7E3R9_DICBM</name>
<keyword evidence="1" id="KW-0472">Membrane</keyword>
<keyword evidence="3" id="KW-1185">Reference proteome</keyword>
<evidence type="ECO:0000313" key="3">
    <source>
        <dbReference type="Proteomes" id="UP000551758"/>
    </source>
</evidence>
<organism evidence="2 3">
    <name type="scientific">Diceros bicornis minor</name>
    <name type="common">South-central black rhinoceros</name>
    <dbReference type="NCBI Taxonomy" id="77932"/>
    <lineage>
        <taxon>Eukaryota</taxon>
        <taxon>Metazoa</taxon>
        <taxon>Chordata</taxon>
        <taxon>Craniata</taxon>
        <taxon>Vertebrata</taxon>
        <taxon>Euteleostomi</taxon>
        <taxon>Mammalia</taxon>
        <taxon>Eutheria</taxon>
        <taxon>Laurasiatheria</taxon>
        <taxon>Perissodactyla</taxon>
        <taxon>Rhinocerotidae</taxon>
        <taxon>Diceros</taxon>
    </lineage>
</organism>
<feature type="transmembrane region" description="Helical" evidence="1">
    <location>
        <begin position="38"/>
        <end position="62"/>
    </location>
</feature>
<dbReference type="EMBL" id="JACDTQ010004192">
    <property type="protein sequence ID" value="KAF5910462.1"/>
    <property type="molecule type" value="Genomic_DNA"/>
</dbReference>
<reference evidence="2 3" key="1">
    <citation type="journal article" date="2020" name="Mol. Biol. Evol.">
        <title>Interspecific Gene Flow and the Evolution of Specialization in Black and White Rhinoceros.</title>
        <authorList>
            <person name="Moodley Y."/>
            <person name="Westbury M.V."/>
            <person name="Russo I.M."/>
            <person name="Gopalakrishnan S."/>
            <person name="Rakotoarivelo A."/>
            <person name="Olsen R.A."/>
            <person name="Prost S."/>
            <person name="Tunstall T."/>
            <person name="Ryder O.A."/>
            <person name="Dalen L."/>
            <person name="Bruford M.W."/>
        </authorList>
    </citation>
    <scope>NUCLEOTIDE SEQUENCE [LARGE SCALE GENOMIC DNA]</scope>
    <source>
        <strain evidence="2">SBR-YM</strain>
        <tissue evidence="2">Skin</tissue>
    </source>
</reference>
<evidence type="ECO:0000256" key="1">
    <source>
        <dbReference type="SAM" id="Phobius"/>
    </source>
</evidence>
<comment type="caution">
    <text evidence="2">The sequence shown here is derived from an EMBL/GenBank/DDBJ whole genome shotgun (WGS) entry which is preliminary data.</text>
</comment>
<keyword evidence="1" id="KW-1133">Transmembrane helix</keyword>
<dbReference type="AlphaFoldDB" id="A0A7J7E3R9"/>